<name>A0A7S5R5G2_9CAUD</name>
<evidence type="ECO:0000256" key="1">
    <source>
        <dbReference type="SAM" id="MobiDB-lite"/>
    </source>
</evidence>
<gene>
    <name evidence="2" type="ORF">EVB93_225</name>
</gene>
<dbReference type="EMBL" id="MN988521">
    <property type="protein sequence ID" value="QIG71332.1"/>
    <property type="molecule type" value="Genomic_DNA"/>
</dbReference>
<dbReference type="Proteomes" id="UP000629603">
    <property type="component" value="Segment"/>
</dbReference>
<feature type="region of interest" description="Disordered" evidence="1">
    <location>
        <begin position="260"/>
        <end position="332"/>
    </location>
</feature>
<sequence length="377" mass="41758">MQKISFNIDKLQSIIGAAKASANSGQRREFTNTAFLPDGTHKMRFFLGPDNELFRDVKMYQFKGKKTLSPQVLNRENEKNPEWPKIVQAMKPEWKEQEVTKIPLEDTIDKAAKEINNWKSGLSLKGRTMVYAKVYATNKEDQYWKPDNVYAVIGKKKLKDAILAMLESLAADSPDYIISMLNPSLSGGMVTVNVTGGTQGAVTITPIPGSTKDPILTLDEAGKGPEWWRPLDEVFIGKDFNLKAWEEAEAEAQKILAEWREKKANGTAPSGDGDGDGEGSSDDKEGERSSTSQSSQSESQQSSEVKDSPKEDPKPEVKTEVKSEPDLASNQRKCHTGRVVTLPDIAIQDNCWKGYDAGNIKCISCPVNIECMSEQAF</sequence>
<evidence type="ECO:0000313" key="2">
    <source>
        <dbReference type="EMBL" id="QIG71332.1"/>
    </source>
</evidence>
<accession>A0A7S5R5G2</accession>
<reference evidence="2 3" key="1">
    <citation type="submission" date="2020-01" db="EMBL/GenBank/DDBJ databases">
        <title>Patterns of diversity and host range of bacteriophage communities associated with bean-nodulatin bacteria.</title>
        <authorList>
            <person name="Vann Cauwenberghe J."/>
            <person name="Santamaria R.I."/>
            <person name="Bustos P."/>
            <person name="Juarez S."/>
            <person name="Gonzalez V."/>
        </authorList>
    </citation>
    <scope>NUCLEOTIDE SEQUENCE [LARGE SCALE GENOMIC DNA]</scope>
</reference>
<proteinExistence type="predicted"/>
<feature type="compositionally biased region" description="Low complexity" evidence="1">
    <location>
        <begin position="289"/>
        <end position="303"/>
    </location>
</feature>
<protein>
    <submittedName>
        <fullName evidence="2">Uncharacterized protein</fullName>
    </submittedName>
</protein>
<keyword evidence="3" id="KW-1185">Reference proteome</keyword>
<evidence type="ECO:0000313" key="3">
    <source>
        <dbReference type="Proteomes" id="UP000629603"/>
    </source>
</evidence>
<feature type="compositionally biased region" description="Basic and acidic residues" evidence="1">
    <location>
        <begin position="304"/>
        <end position="325"/>
    </location>
</feature>
<organism evidence="2 3">
    <name type="scientific">Rhizobium phage RHph_TM30</name>
    <dbReference type="NCBI Taxonomy" id="2509764"/>
    <lineage>
        <taxon>Viruses</taxon>
        <taxon>Duplodnaviria</taxon>
        <taxon>Heunggongvirae</taxon>
        <taxon>Uroviricota</taxon>
        <taxon>Caudoviricetes</taxon>
        <taxon>Kleczkowskaviridae</taxon>
        <taxon>Cuauhnahuacvirus</taxon>
        <taxon>Cuauhnahuacvirus TM30</taxon>
    </lineage>
</organism>